<keyword evidence="1" id="KW-1133">Transmembrane helix</keyword>
<dbReference type="OrthoDB" id="9784844at2"/>
<reference evidence="2 3" key="1">
    <citation type="submission" date="2011-08" db="EMBL/GenBank/DDBJ databases">
        <title>The Genome Sequence of Clostridium hathewayi WAL-18680.</title>
        <authorList>
            <consortium name="The Broad Institute Genome Sequencing Platform"/>
            <person name="Earl A."/>
            <person name="Ward D."/>
            <person name="Feldgarden M."/>
            <person name="Gevers D."/>
            <person name="Finegold S.M."/>
            <person name="Summanen P.H."/>
            <person name="Molitoris D.R."/>
            <person name="Song M."/>
            <person name="Daigneault M."/>
            <person name="Allen-Vercoe E."/>
            <person name="Young S.K."/>
            <person name="Zeng Q."/>
            <person name="Gargeya S."/>
            <person name="Fitzgerald M."/>
            <person name="Haas B."/>
            <person name="Abouelleil A."/>
            <person name="Alvarado L."/>
            <person name="Arachchi H.M."/>
            <person name="Berlin A."/>
            <person name="Brown A."/>
            <person name="Chapman S.B."/>
            <person name="Chen Z."/>
            <person name="Dunbar C."/>
            <person name="Freedman E."/>
            <person name="Gearin G."/>
            <person name="Gellesch M."/>
            <person name="Goldberg J."/>
            <person name="Griggs A."/>
            <person name="Gujja S."/>
            <person name="Heiman D."/>
            <person name="Howarth C."/>
            <person name="Larson L."/>
            <person name="Lui A."/>
            <person name="MacDonald P.J.P."/>
            <person name="Montmayeur A."/>
            <person name="Murphy C."/>
            <person name="Neiman D."/>
            <person name="Pearson M."/>
            <person name="Priest M."/>
            <person name="Roberts A."/>
            <person name="Saif S."/>
            <person name="Shea T."/>
            <person name="Shenoy N."/>
            <person name="Sisk P."/>
            <person name="Stolte C."/>
            <person name="Sykes S."/>
            <person name="Wortman J."/>
            <person name="Nusbaum C."/>
            <person name="Birren B."/>
        </authorList>
    </citation>
    <scope>NUCLEOTIDE SEQUENCE [LARGE SCALE GENOMIC DNA]</scope>
    <source>
        <strain evidence="2 3">WAL-18680</strain>
    </source>
</reference>
<keyword evidence="1" id="KW-0472">Membrane</keyword>
<comment type="caution">
    <text evidence="2">The sequence shown here is derived from an EMBL/GenBank/DDBJ whole genome shotgun (WGS) entry which is preliminary data.</text>
</comment>
<name>G5IDC0_9FIRM</name>
<gene>
    <name evidence="2" type="ORF">HMPREF9473_01497</name>
</gene>
<evidence type="ECO:0008006" key="4">
    <source>
        <dbReference type="Google" id="ProtNLM"/>
    </source>
</evidence>
<feature type="transmembrane region" description="Helical" evidence="1">
    <location>
        <begin position="151"/>
        <end position="172"/>
    </location>
</feature>
<dbReference type="HOGENOM" id="CLU_045673_0_0_9"/>
<dbReference type="EMBL" id="ADLN01000017">
    <property type="protein sequence ID" value="EHI60502.1"/>
    <property type="molecule type" value="Genomic_DNA"/>
</dbReference>
<accession>G5IDC0</accession>
<dbReference type="PANTHER" id="PTHR40076">
    <property type="entry name" value="MEMBRANE PROTEIN-RELATED"/>
    <property type="match status" value="1"/>
</dbReference>
<dbReference type="PANTHER" id="PTHR40076:SF1">
    <property type="entry name" value="MEMBRANE PROTEIN"/>
    <property type="match status" value="1"/>
</dbReference>
<keyword evidence="3" id="KW-1185">Reference proteome</keyword>
<keyword evidence="1" id="KW-0812">Transmembrane</keyword>
<feature type="transmembrane region" description="Helical" evidence="1">
    <location>
        <begin position="18"/>
        <end position="35"/>
    </location>
</feature>
<dbReference type="AlphaFoldDB" id="G5IDC0"/>
<feature type="transmembrane region" description="Helical" evidence="1">
    <location>
        <begin position="211"/>
        <end position="229"/>
    </location>
</feature>
<dbReference type="InterPro" id="IPR010380">
    <property type="entry name" value="DUF975"/>
</dbReference>
<dbReference type="Proteomes" id="UP000005384">
    <property type="component" value="Unassembled WGS sequence"/>
</dbReference>
<protein>
    <recommendedName>
        <fullName evidence="4">DUF975 family protein</fullName>
    </recommendedName>
</protein>
<organism evidence="2 3">
    <name type="scientific">Hungatella hathewayi WAL-18680</name>
    <dbReference type="NCBI Taxonomy" id="742737"/>
    <lineage>
        <taxon>Bacteria</taxon>
        <taxon>Bacillati</taxon>
        <taxon>Bacillota</taxon>
        <taxon>Clostridia</taxon>
        <taxon>Lachnospirales</taxon>
        <taxon>Lachnospiraceae</taxon>
        <taxon>Hungatella</taxon>
    </lineage>
</organism>
<dbReference type="PATRIC" id="fig|742737.3.peg.1513"/>
<evidence type="ECO:0000256" key="1">
    <source>
        <dbReference type="SAM" id="Phobius"/>
    </source>
</evidence>
<dbReference type="Pfam" id="PF06161">
    <property type="entry name" value="DUF975"/>
    <property type="match status" value="1"/>
</dbReference>
<dbReference type="RefSeq" id="WP_006779483.1">
    <property type="nucleotide sequence ID" value="NZ_CP040506.1"/>
</dbReference>
<feature type="transmembrane region" description="Helical" evidence="1">
    <location>
        <begin position="75"/>
        <end position="103"/>
    </location>
</feature>
<sequence>MWSRAELKSRAKDCLRRYYWAALAVTFLVGILGGGNGGGGYGSSGASVGQQINQTKHQTQYYGGGMGGGMSSSDWALFAGVMTVVIAVFLVIMAVAMLFRIFVGNVMTVGGNRYFMESRAVGRSAGVGKIFYGFGSGSYLNIVKTQFLKDLFISLWSLLLIVPGVIKAYQYYMVPYILSENPDMRYRDALDLSRQMMDGHKWDTFVLELSFIGWYLLGLICCCIGVIFVEPYVQATMAELYAVLRENVGYTGLRGFGGEDEYYDNVVSEQ</sequence>
<evidence type="ECO:0000313" key="3">
    <source>
        <dbReference type="Proteomes" id="UP000005384"/>
    </source>
</evidence>
<evidence type="ECO:0000313" key="2">
    <source>
        <dbReference type="EMBL" id="EHI60502.1"/>
    </source>
</evidence>
<proteinExistence type="predicted"/>